<reference evidence="1 2" key="1">
    <citation type="submission" date="2020-02" db="EMBL/GenBank/DDBJ databases">
        <authorList>
            <person name="Kim Y.B."/>
            <person name="Roh S.W."/>
        </authorList>
    </citation>
    <scope>NUCLEOTIDE SEQUENCE [LARGE SCALE GENOMIC DNA]</scope>
    <source>
        <strain evidence="1 2">DSM 103574</strain>
    </source>
</reference>
<accession>A0A858BU83</accession>
<dbReference type="GO" id="GO:0003677">
    <property type="term" value="F:DNA binding"/>
    <property type="evidence" value="ECO:0007669"/>
    <property type="project" value="InterPro"/>
</dbReference>
<dbReference type="AlphaFoldDB" id="A0A858BU83"/>
<evidence type="ECO:0000313" key="2">
    <source>
        <dbReference type="Proteomes" id="UP000466848"/>
    </source>
</evidence>
<keyword evidence="2" id="KW-1185">Reference proteome</keyword>
<proteinExistence type="predicted"/>
<dbReference type="InterPro" id="IPR008003">
    <property type="entry name" value="DUF739"/>
</dbReference>
<sequence>MVFDYRKLRKEIANKFKTQAAFAQAMEWSERTLSLKLNGKRFWKQPEICKAIHILEVPAESIQEYFFTYYVQNIELKSEVEKDSILASANQEVQ</sequence>
<organism evidence="1 2">
    <name type="scientific">Aminipila butyrica</name>
    <dbReference type="NCBI Taxonomy" id="433296"/>
    <lineage>
        <taxon>Bacteria</taxon>
        <taxon>Bacillati</taxon>
        <taxon>Bacillota</taxon>
        <taxon>Clostridia</taxon>
        <taxon>Peptostreptococcales</taxon>
        <taxon>Anaerovoracaceae</taxon>
        <taxon>Aminipila</taxon>
    </lineage>
</organism>
<dbReference type="InterPro" id="IPR010982">
    <property type="entry name" value="Lambda_DNA-bd_dom_sf"/>
</dbReference>
<protein>
    <submittedName>
        <fullName evidence="1">DUF739 family protein</fullName>
    </submittedName>
</protein>
<dbReference type="Pfam" id="PF05339">
    <property type="entry name" value="DUF739"/>
    <property type="match status" value="1"/>
</dbReference>
<dbReference type="SUPFAM" id="SSF47413">
    <property type="entry name" value="lambda repressor-like DNA-binding domains"/>
    <property type="match status" value="1"/>
</dbReference>
<name>A0A858BU83_9FIRM</name>
<dbReference type="KEGG" id="abut:Ami103574_04560"/>
<dbReference type="Proteomes" id="UP000466848">
    <property type="component" value="Chromosome"/>
</dbReference>
<dbReference type="EMBL" id="CP048649">
    <property type="protein sequence ID" value="QIB68635.1"/>
    <property type="molecule type" value="Genomic_DNA"/>
</dbReference>
<evidence type="ECO:0000313" key="1">
    <source>
        <dbReference type="EMBL" id="QIB68635.1"/>
    </source>
</evidence>
<gene>
    <name evidence="1" type="ORF">Ami103574_04560</name>
</gene>